<protein>
    <submittedName>
        <fullName evidence="2">Uncharacterized protein</fullName>
    </submittedName>
</protein>
<evidence type="ECO:0000313" key="2">
    <source>
        <dbReference type="EMBL" id="KAK2637024.1"/>
    </source>
</evidence>
<dbReference type="PANTHER" id="PTHR33983:SF1">
    <property type="entry name" value="OS07G0185900 PROTEIN"/>
    <property type="match status" value="1"/>
</dbReference>
<feature type="compositionally biased region" description="Basic and acidic residues" evidence="1">
    <location>
        <begin position="37"/>
        <end position="48"/>
    </location>
</feature>
<dbReference type="Proteomes" id="UP001280121">
    <property type="component" value="Unassembled WGS sequence"/>
</dbReference>
<reference evidence="2" key="1">
    <citation type="journal article" date="2023" name="Plant J.">
        <title>Genome sequences and population genomics provide insights into the demographic history, inbreeding, and mutation load of two 'living fossil' tree species of Dipteronia.</title>
        <authorList>
            <person name="Feng Y."/>
            <person name="Comes H.P."/>
            <person name="Chen J."/>
            <person name="Zhu S."/>
            <person name="Lu R."/>
            <person name="Zhang X."/>
            <person name="Li P."/>
            <person name="Qiu J."/>
            <person name="Olsen K.M."/>
            <person name="Qiu Y."/>
        </authorList>
    </citation>
    <scope>NUCLEOTIDE SEQUENCE</scope>
    <source>
        <strain evidence="2">KIB01</strain>
    </source>
</reference>
<gene>
    <name evidence="2" type="ORF">Ddye_031816</name>
</gene>
<feature type="region of interest" description="Disordered" evidence="1">
    <location>
        <begin position="27"/>
        <end position="57"/>
    </location>
</feature>
<dbReference type="EMBL" id="JANJYI010000009">
    <property type="protein sequence ID" value="KAK2637024.1"/>
    <property type="molecule type" value="Genomic_DNA"/>
</dbReference>
<evidence type="ECO:0000313" key="3">
    <source>
        <dbReference type="Proteomes" id="UP001280121"/>
    </source>
</evidence>
<dbReference type="AlphaFoldDB" id="A0AAD9TK17"/>
<name>A0AAD9TK17_9ROSI</name>
<accession>A0AAD9TK17</accession>
<organism evidence="2 3">
    <name type="scientific">Dipteronia dyeriana</name>
    <dbReference type="NCBI Taxonomy" id="168575"/>
    <lineage>
        <taxon>Eukaryota</taxon>
        <taxon>Viridiplantae</taxon>
        <taxon>Streptophyta</taxon>
        <taxon>Embryophyta</taxon>
        <taxon>Tracheophyta</taxon>
        <taxon>Spermatophyta</taxon>
        <taxon>Magnoliopsida</taxon>
        <taxon>eudicotyledons</taxon>
        <taxon>Gunneridae</taxon>
        <taxon>Pentapetalae</taxon>
        <taxon>rosids</taxon>
        <taxon>malvids</taxon>
        <taxon>Sapindales</taxon>
        <taxon>Sapindaceae</taxon>
        <taxon>Hippocastanoideae</taxon>
        <taxon>Acereae</taxon>
        <taxon>Dipteronia</taxon>
    </lineage>
</organism>
<evidence type="ECO:0000256" key="1">
    <source>
        <dbReference type="SAM" id="MobiDB-lite"/>
    </source>
</evidence>
<proteinExistence type="predicted"/>
<keyword evidence="3" id="KW-1185">Reference proteome</keyword>
<sequence>MGKYAEILDAGVRIAARFHSKCPQTGRMYYHPPPANHDGDGDLLHHDGSGGGNVLGMPTGNNNNNWMAGAAKGGIDVKEFIFYSSF</sequence>
<comment type="caution">
    <text evidence="2">The sequence shown here is derived from an EMBL/GenBank/DDBJ whole genome shotgun (WGS) entry which is preliminary data.</text>
</comment>
<dbReference type="PANTHER" id="PTHR33983">
    <property type="entry name" value="OS07G0185900 PROTEIN"/>
    <property type="match status" value="1"/>
</dbReference>